<dbReference type="PRINTS" id="PR00038">
    <property type="entry name" value="HTHLUXR"/>
</dbReference>
<comment type="similarity">
    <text evidence="1">Belongs to the sigma-70 factor family. ECF subfamily.</text>
</comment>
<keyword evidence="4" id="KW-0804">Transcription</keyword>
<evidence type="ECO:0000259" key="5">
    <source>
        <dbReference type="SMART" id="SM00421"/>
    </source>
</evidence>
<evidence type="ECO:0000256" key="1">
    <source>
        <dbReference type="ARBA" id="ARBA00010641"/>
    </source>
</evidence>
<evidence type="ECO:0000256" key="4">
    <source>
        <dbReference type="ARBA" id="ARBA00023163"/>
    </source>
</evidence>
<dbReference type="Gene3D" id="1.10.1740.10">
    <property type="match status" value="1"/>
</dbReference>
<dbReference type="Gene3D" id="1.10.10.10">
    <property type="entry name" value="Winged helix-like DNA-binding domain superfamily/Winged helix DNA-binding domain"/>
    <property type="match status" value="1"/>
</dbReference>
<dbReference type="PANTHER" id="PTHR43133">
    <property type="entry name" value="RNA POLYMERASE ECF-TYPE SIGMA FACTO"/>
    <property type="match status" value="1"/>
</dbReference>
<dbReference type="GO" id="GO:0016987">
    <property type="term" value="F:sigma factor activity"/>
    <property type="evidence" value="ECO:0007669"/>
    <property type="project" value="UniProtKB-KW"/>
</dbReference>
<organism evidence="6 7">
    <name type="scientific">Pseudarcicella hirudinis</name>
    <dbReference type="NCBI Taxonomy" id="1079859"/>
    <lineage>
        <taxon>Bacteria</taxon>
        <taxon>Pseudomonadati</taxon>
        <taxon>Bacteroidota</taxon>
        <taxon>Cytophagia</taxon>
        <taxon>Cytophagales</taxon>
        <taxon>Flectobacillaceae</taxon>
        <taxon>Pseudarcicella</taxon>
    </lineage>
</organism>
<protein>
    <submittedName>
        <fullName evidence="6">RNA polymerase sigma-70 factor, ECF subfamily</fullName>
    </submittedName>
</protein>
<dbReference type="STRING" id="1079859.SAMN04515674_11184"/>
<dbReference type="InterPro" id="IPR014284">
    <property type="entry name" value="RNA_pol_sigma-70_dom"/>
</dbReference>
<name>A0A1I5WB09_9BACT</name>
<dbReference type="OrthoDB" id="1097528at2"/>
<gene>
    <name evidence="6" type="ORF">SAMN04515674_11184</name>
</gene>
<dbReference type="RefSeq" id="WP_092018467.1">
    <property type="nucleotide sequence ID" value="NZ_FOXH01000011.1"/>
</dbReference>
<keyword evidence="2" id="KW-0805">Transcription regulation</keyword>
<dbReference type="NCBIfam" id="TIGR02937">
    <property type="entry name" value="sigma70-ECF"/>
    <property type="match status" value="1"/>
</dbReference>
<proteinExistence type="inferred from homology"/>
<dbReference type="SUPFAM" id="SSF88946">
    <property type="entry name" value="Sigma2 domain of RNA polymerase sigma factors"/>
    <property type="match status" value="1"/>
</dbReference>
<keyword evidence="7" id="KW-1185">Reference proteome</keyword>
<dbReference type="InterPro" id="IPR013324">
    <property type="entry name" value="RNA_pol_sigma_r3/r4-like"/>
</dbReference>
<sequence length="195" mass="22716">MSQESFNDALLLEQLKNGNAKAFDCIYDCYWKNLFLFAFKKTQCEEAAKDLVQELFISLWLKRETLEITSTLSAYLFSALKYSIFDYFDSSQVRQNHQVYLQQTSSQIDNCTEESVSENEIKSLLNDSIQTLTSRTKLVFQMSRSNGYSIKEISQKLDLSEQTVKNQLSSALRKIRVDLSDYLIIFLLLNWFLTI</sequence>
<evidence type="ECO:0000313" key="7">
    <source>
        <dbReference type="Proteomes" id="UP000199306"/>
    </source>
</evidence>
<dbReference type="GO" id="GO:0006352">
    <property type="term" value="P:DNA-templated transcription initiation"/>
    <property type="evidence" value="ECO:0007669"/>
    <property type="project" value="InterPro"/>
</dbReference>
<dbReference type="InterPro" id="IPR039425">
    <property type="entry name" value="RNA_pol_sigma-70-like"/>
</dbReference>
<dbReference type="SUPFAM" id="SSF88659">
    <property type="entry name" value="Sigma3 and sigma4 domains of RNA polymerase sigma factors"/>
    <property type="match status" value="1"/>
</dbReference>
<evidence type="ECO:0000256" key="2">
    <source>
        <dbReference type="ARBA" id="ARBA00023015"/>
    </source>
</evidence>
<dbReference type="Pfam" id="PF08281">
    <property type="entry name" value="Sigma70_r4_2"/>
    <property type="match status" value="1"/>
</dbReference>
<keyword evidence="3" id="KW-0731">Sigma factor</keyword>
<dbReference type="Pfam" id="PF04542">
    <property type="entry name" value="Sigma70_r2"/>
    <property type="match status" value="1"/>
</dbReference>
<dbReference type="NCBIfam" id="TIGR02985">
    <property type="entry name" value="Sig70_bacteroi1"/>
    <property type="match status" value="1"/>
</dbReference>
<dbReference type="Proteomes" id="UP000199306">
    <property type="component" value="Unassembled WGS sequence"/>
</dbReference>
<dbReference type="InterPro" id="IPR036388">
    <property type="entry name" value="WH-like_DNA-bd_sf"/>
</dbReference>
<evidence type="ECO:0000313" key="6">
    <source>
        <dbReference type="EMBL" id="SFQ16885.1"/>
    </source>
</evidence>
<dbReference type="InterPro" id="IPR007627">
    <property type="entry name" value="RNA_pol_sigma70_r2"/>
</dbReference>
<dbReference type="InterPro" id="IPR013249">
    <property type="entry name" value="RNA_pol_sigma70_r4_t2"/>
</dbReference>
<dbReference type="AlphaFoldDB" id="A0A1I5WB09"/>
<dbReference type="InterPro" id="IPR000792">
    <property type="entry name" value="Tscrpt_reg_LuxR_C"/>
</dbReference>
<feature type="domain" description="HTH luxR-type" evidence="5">
    <location>
        <begin position="129"/>
        <end position="187"/>
    </location>
</feature>
<dbReference type="PANTHER" id="PTHR43133:SF46">
    <property type="entry name" value="RNA POLYMERASE SIGMA-70 FACTOR ECF SUBFAMILY"/>
    <property type="match status" value="1"/>
</dbReference>
<dbReference type="CDD" id="cd06171">
    <property type="entry name" value="Sigma70_r4"/>
    <property type="match status" value="1"/>
</dbReference>
<dbReference type="SMART" id="SM00421">
    <property type="entry name" value="HTH_LUXR"/>
    <property type="match status" value="1"/>
</dbReference>
<dbReference type="GO" id="GO:0003677">
    <property type="term" value="F:DNA binding"/>
    <property type="evidence" value="ECO:0007669"/>
    <property type="project" value="InterPro"/>
</dbReference>
<dbReference type="EMBL" id="FOXH01000011">
    <property type="protein sequence ID" value="SFQ16885.1"/>
    <property type="molecule type" value="Genomic_DNA"/>
</dbReference>
<dbReference type="InterPro" id="IPR013325">
    <property type="entry name" value="RNA_pol_sigma_r2"/>
</dbReference>
<reference evidence="6 7" key="1">
    <citation type="submission" date="2016-10" db="EMBL/GenBank/DDBJ databases">
        <authorList>
            <person name="de Groot N.N."/>
        </authorList>
    </citation>
    <scope>NUCLEOTIDE SEQUENCE [LARGE SCALE GENOMIC DNA]</scope>
    <source>
        <strain evidence="7">E92,LMG 26720,CCM 7988</strain>
    </source>
</reference>
<dbReference type="InterPro" id="IPR014327">
    <property type="entry name" value="RNA_pol_sigma70_bacteroid"/>
</dbReference>
<evidence type="ECO:0000256" key="3">
    <source>
        <dbReference type="ARBA" id="ARBA00023082"/>
    </source>
</evidence>
<accession>A0A1I5WB09</accession>